<name>A0A6C0GLH4_9BACT</name>
<proteinExistence type="inferred from homology"/>
<evidence type="ECO:0000313" key="5">
    <source>
        <dbReference type="EMBL" id="QHT68839.1"/>
    </source>
</evidence>
<dbReference type="CDD" id="cd03349">
    <property type="entry name" value="LbH_XAT"/>
    <property type="match status" value="1"/>
</dbReference>
<keyword evidence="2 5" id="KW-0808">Transferase</keyword>
<gene>
    <name evidence="5" type="ORF">GXP67_20400</name>
</gene>
<comment type="similarity">
    <text evidence="1">Belongs to the transferase hexapeptide repeat family.</text>
</comment>
<organism evidence="5 6">
    <name type="scientific">Rhodocytophaga rosea</name>
    <dbReference type="NCBI Taxonomy" id="2704465"/>
    <lineage>
        <taxon>Bacteria</taxon>
        <taxon>Pseudomonadati</taxon>
        <taxon>Bacteroidota</taxon>
        <taxon>Cytophagia</taxon>
        <taxon>Cytophagales</taxon>
        <taxon>Rhodocytophagaceae</taxon>
        <taxon>Rhodocytophaga</taxon>
    </lineage>
</organism>
<dbReference type="EMBL" id="CP048222">
    <property type="protein sequence ID" value="QHT68839.1"/>
    <property type="molecule type" value="Genomic_DNA"/>
</dbReference>
<evidence type="ECO:0000256" key="4">
    <source>
        <dbReference type="ARBA" id="ARBA00023315"/>
    </source>
</evidence>
<evidence type="ECO:0000313" key="6">
    <source>
        <dbReference type="Proteomes" id="UP000480178"/>
    </source>
</evidence>
<evidence type="ECO:0000256" key="1">
    <source>
        <dbReference type="ARBA" id="ARBA00007274"/>
    </source>
</evidence>
<accession>A0A6C0GLH4</accession>
<protein>
    <submittedName>
        <fullName evidence="5">CatB-related O-acetyltransferase</fullName>
    </submittedName>
</protein>
<keyword evidence="4" id="KW-0012">Acyltransferase</keyword>
<dbReference type="Pfam" id="PF00132">
    <property type="entry name" value="Hexapep"/>
    <property type="match status" value="1"/>
</dbReference>
<evidence type="ECO:0000256" key="2">
    <source>
        <dbReference type="ARBA" id="ARBA00022679"/>
    </source>
</evidence>
<reference evidence="5 6" key="1">
    <citation type="submission" date="2020-01" db="EMBL/GenBank/DDBJ databases">
        <authorList>
            <person name="Kim M.K."/>
        </authorList>
    </citation>
    <scope>NUCLEOTIDE SEQUENCE [LARGE SCALE GENOMIC DNA]</scope>
    <source>
        <strain evidence="5 6">172606-1</strain>
    </source>
</reference>
<dbReference type="KEGG" id="rhoz:GXP67_20400"/>
<dbReference type="Proteomes" id="UP000480178">
    <property type="component" value="Chromosome"/>
</dbReference>
<dbReference type="AlphaFoldDB" id="A0A6C0GLH4"/>
<dbReference type="PROSITE" id="PS00101">
    <property type="entry name" value="HEXAPEP_TRANSFERASES"/>
    <property type="match status" value="1"/>
</dbReference>
<dbReference type="PANTHER" id="PTHR43300:SF11">
    <property type="entry name" value="ACETYLTRANSFERASE RV3034C-RELATED"/>
    <property type="match status" value="1"/>
</dbReference>
<dbReference type="InterPro" id="IPR011004">
    <property type="entry name" value="Trimer_LpxA-like_sf"/>
</dbReference>
<dbReference type="InterPro" id="IPR050179">
    <property type="entry name" value="Trans_hexapeptide_repeat"/>
</dbReference>
<dbReference type="Gene3D" id="2.160.10.10">
    <property type="entry name" value="Hexapeptide repeat proteins"/>
    <property type="match status" value="1"/>
</dbReference>
<dbReference type="InterPro" id="IPR001451">
    <property type="entry name" value="Hexapep"/>
</dbReference>
<evidence type="ECO:0000256" key="3">
    <source>
        <dbReference type="ARBA" id="ARBA00022737"/>
    </source>
</evidence>
<keyword evidence="3" id="KW-0677">Repeat</keyword>
<dbReference type="GO" id="GO:0016746">
    <property type="term" value="F:acyltransferase activity"/>
    <property type="evidence" value="ECO:0007669"/>
    <property type="project" value="UniProtKB-KW"/>
</dbReference>
<dbReference type="InterPro" id="IPR018357">
    <property type="entry name" value="Hexapep_transf_CS"/>
</dbReference>
<dbReference type="PANTHER" id="PTHR43300">
    <property type="entry name" value="ACETYLTRANSFERASE"/>
    <property type="match status" value="1"/>
</dbReference>
<dbReference type="SUPFAM" id="SSF51161">
    <property type="entry name" value="Trimeric LpxA-like enzymes"/>
    <property type="match status" value="1"/>
</dbReference>
<keyword evidence="6" id="KW-1185">Reference proteome</keyword>
<sequence length="227" mass="25659">MWEYIIKNPVSLWIQWIVATAVLKYKHRHKKLNIRNGAIIKKTHIGYCTKFYEYAYVYNCTIGDFSYVGRNSRVGNCVIGKFCSIGPEFKCGLGKHPSHTFVSSSPIFYSTGQQLPLSFVSADYFEEFAQVSVGNDVWIGTSVIIMDGVTVGDGAIIASGAVVTKDIPPYSIVGGVPARHIRYRFGPEEIEFLLKFKWWDKDPQWLQTHAAEFRNISEFIAKNPSSL</sequence>